<accession>A0ABT7EFM2</accession>
<evidence type="ECO:0000313" key="4">
    <source>
        <dbReference type="Proteomes" id="UP001301012"/>
    </source>
</evidence>
<comment type="caution">
    <text evidence="3">The sequence shown here is derived from an EMBL/GenBank/DDBJ whole genome shotgun (WGS) entry which is preliminary data.</text>
</comment>
<keyword evidence="1" id="KW-0472">Membrane</keyword>
<keyword evidence="1" id="KW-0812">Transmembrane</keyword>
<dbReference type="InterPro" id="IPR000073">
    <property type="entry name" value="AB_hydrolase_1"/>
</dbReference>
<feature type="domain" description="AB hydrolase-1" evidence="2">
    <location>
        <begin position="66"/>
        <end position="166"/>
    </location>
</feature>
<evidence type="ECO:0000259" key="2">
    <source>
        <dbReference type="Pfam" id="PF00561"/>
    </source>
</evidence>
<keyword evidence="1" id="KW-1133">Transmembrane helix</keyword>
<dbReference type="EMBL" id="JASKYM010000010">
    <property type="protein sequence ID" value="MDK2564711.1"/>
    <property type="molecule type" value="Genomic_DNA"/>
</dbReference>
<proteinExistence type="predicted"/>
<name>A0ABT7EFM2_9FIRM</name>
<dbReference type="GO" id="GO:0016787">
    <property type="term" value="F:hydrolase activity"/>
    <property type="evidence" value="ECO:0007669"/>
    <property type="project" value="UniProtKB-KW"/>
</dbReference>
<organism evidence="3 4">
    <name type="scientific">Romboutsia sedimentorum</name>
    <dbReference type="NCBI Taxonomy" id="1368474"/>
    <lineage>
        <taxon>Bacteria</taxon>
        <taxon>Bacillati</taxon>
        <taxon>Bacillota</taxon>
        <taxon>Clostridia</taxon>
        <taxon>Peptostreptococcales</taxon>
        <taxon>Peptostreptococcaceae</taxon>
        <taxon>Romboutsia</taxon>
    </lineage>
</organism>
<protein>
    <submittedName>
        <fullName evidence="3">Alpha/beta hydrolase</fullName>
    </submittedName>
</protein>
<dbReference type="Gene3D" id="3.40.50.1820">
    <property type="entry name" value="alpha/beta hydrolase"/>
    <property type="match status" value="1"/>
</dbReference>
<keyword evidence="3" id="KW-0378">Hydrolase</keyword>
<gene>
    <name evidence="3" type="ORF">QOZ84_14315</name>
</gene>
<feature type="transmembrane region" description="Helical" evidence="1">
    <location>
        <begin position="7"/>
        <end position="28"/>
    </location>
</feature>
<dbReference type="RefSeq" id="WP_284133625.1">
    <property type="nucleotide sequence ID" value="NZ_JASKYM010000010.1"/>
</dbReference>
<dbReference type="Proteomes" id="UP001301012">
    <property type="component" value="Unassembled WGS sequence"/>
</dbReference>
<sequence length="320" mass="36086">MRKMFKIISVSMCSVLIIICVLIVIIFVNHRINLSKENKDFIPNGQMVNVNGYNMHIYTEGDGDIPLVFMAGGGTSSPTLDFKSLYTLLSDKYKIVVIEKFGYGFSDVVNTPRDVESILNDTRKALSLANIKGPYVLFPHSISGIEALYWAQQYPKEIKGIVGLDMAVPEAYENYKINIPMIKIGAIASKLGVTRLIPSLSESDAIKYGTLTDNEKKLYKTIFYRRTATSTMIDEVIEVKNNANKVSKISMPDIPVLMFVSNGVDTGWNETDWRNIQETTIDKFQNGEIVYLDCSHYVHDIEYKKIAESSISFIKQIETN</sequence>
<keyword evidence="4" id="KW-1185">Reference proteome</keyword>
<dbReference type="SUPFAM" id="SSF53474">
    <property type="entry name" value="alpha/beta-Hydrolases"/>
    <property type="match status" value="1"/>
</dbReference>
<dbReference type="InterPro" id="IPR029058">
    <property type="entry name" value="AB_hydrolase_fold"/>
</dbReference>
<dbReference type="Pfam" id="PF00561">
    <property type="entry name" value="Abhydrolase_1"/>
    <property type="match status" value="1"/>
</dbReference>
<evidence type="ECO:0000313" key="3">
    <source>
        <dbReference type="EMBL" id="MDK2564711.1"/>
    </source>
</evidence>
<reference evidence="3 4" key="1">
    <citation type="submission" date="2023-05" db="EMBL/GenBank/DDBJ databases">
        <title>Rombocin, a short stable natural nisin variant, displays selective antimicrobial activity against Listeria monocytogenes and employs dual mode of action to kill target bacterial strains.</title>
        <authorList>
            <person name="Wambui J."/>
            <person name="Stephan R."/>
            <person name="Kuipers O.P."/>
        </authorList>
    </citation>
    <scope>NUCLEOTIDE SEQUENCE [LARGE SCALE GENOMIC DNA]</scope>
    <source>
        <strain evidence="3 4">RC002</strain>
    </source>
</reference>
<evidence type="ECO:0000256" key="1">
    <source>
        <dbReference type="SAM" id="Phobius"/>
    </source>
</evidence>